<keyword evidence="3" id="KW-1185">Reference proteome</keyword>
<evidence type="ECO:0000256" key="1">
    <source>
        <dbReference type="SAM" id="Phobius"/>
    </source>
</evidence>
<reference evidence="2 3" key="1">
    <citation type="submission" date="2016-10" db="EMBL/GenBank/DDBJ databases">
        <authorList>
            <person name="de Groot N.N."/>
        </authorList>
    </citation>
    <scope>NUCLEOTIDE SEQUENCE [LARGE SCALE GENOMIC DNA]</scope>
    <source>
        <strain evidence="2 3">DSM 26000</strain>
    </source>
</reference>
<dbReference type="AlphaFoldDB" id="A0A1I3J4B2"/>
<dbReference type="STRING" id="1125876.SAMN05443292_2929"/>
<feature type="transmembrane region" description="Helical" evidence="1">
    <location>
        <begin position="97"/>
        <end position="116"/>
    </location>
</feature>
<keyword evidence="1" id="KW-1133">Transmembrane helix</keyword>
<name>A0A1I3J4B2_9FLAO</name>
<keyword evidence="1" id="KW-0812">Transmembrane</keyword>
<evidence type="ECO:0000313" key="3">
    <source>
        <dbReference type="Proteomes" id="UP000198931"/>
    </source>
</evidence>
<dbReference type="RefSeq" id="WP_090082554.1">
    <property type="nucleotide sequence ID" value="NZ_FOQT01000005.1"/>
</dbReference>
<evidence type="ECO:0000313" key="2">
    <source>
        <dbReference type="EMBL" id="SFI55131.1"/>
    </source>
</evidence>
<accession>A0A1I3J4B2</accession>
<dbReference type="Proteomes" id="UP000198931">
    <property type="component" value="Unassembled WGS sequence"/>
</dbReference>
<proteinExistence type="predicted"/>
<protein>
    <submittedName>
        <fullName evidence="2">Uncharacterized protein</fullName>
    </submittedName>
</protein>
<dbReference type="OrthoDB" id="1258692at2"/>
<organism evidence="2 3">
    <name type="scientific">Halpernia frigidisoli</name>
    <dbReference type="NCBI Taxonomy" id="1125876"/>
    <lineage>
        <taxon>Bacteria</taxon>
        <taxon>Pseudomonadati</taxon>
        <taxon>Bacteroidota</taxon>
        <taxon>Flavobacteriia</taxon>
        <taxon>Flavobacteriales</taxon>
        <taxon>Weeksellaceae</taxon>
        <taxon>Chryseobacterium group</taxon>
        <taxon>Halpernia</taxon>
    </lineage>
</organism>
<dbReference type="EMBL" id="FOQT01000005">
    <property type="protein sequence ID" value="SFI55131.1"/>
    <property type="molecule type" value="Genomic_DNA"/>
</dbReference>
<sequence>MAQKLKSQDLMELFNEKLDIAIEKFDLNEKIITTVNAKLKEIKNSSLKVEYEPLGTVIQENARMFKEHRSELLNIFEKQISTIKDVVKEKEKYQLHFYGALTVLSFLCTAFLYYGIDQHYQKVDAERKLKFYSSEAYRMNSYLKEKKLSEKYENWVESKKNSK</sequence>
<keyword evidence="1" id="KW-0472">Membrane</keyword>
<gene>
    <name evidence="2" type="ORF">SAMN05443292_2929</name>
</gene>